<keyword evidence="1 4" id="KW-0378">Hydrolase</keyword>
<dbReference type="GO" id="GO:0016020">
    <property type="term" value="C:membrane"/>
    <property type="evidence" value="ECO:0007669"/>
    <property type="project" value="TreeGrafter"/>
</dbReference>
<feature type="short sequence motif" description="GXSXG" evidence="4">
    <location>
        <begin position="659"/>
        <end position="663"/>
    </location>
</feature>
<dbReference type="Pfam" id="PF01734">
    <property type="entry name" value="Patatin"/>
    <property type="match status" value="2"/>
</dbReference>
<feature type="region of interest" description="Disordered" evidence="5">
    <location>
        <begin position="742"/>
        <end position="769"/>
    </location>
</feature>
<dbReference type="CDD" id="cd07199">
    <property type="entry name" value="Pat17_PNPLA8_PNPLA9_like"/>
    <property type="match status" value="1"/>
</dbReference>
<evidence type="ECO:0000256" key="4">
    <source>
        <dbReference type="PROSITE-ProRule" id="PRU01161"/>
    </source>
</evidence>
<gene>
    <name evidence="7" type="primary">Hypp1766</name>
    <name evidence="7" type="ORF">BLAG_LOCUS15068</name>
</gene>
<sequence>MNEKRQPTAFQRYQLLQLDPDTDTGDALALNEALLRELSSCANNKDHVPVISFIGGAGVGKSSLVCSLLEDSVDAACLPIIAAPHQMLTETAGVYVYPCTTLPSPRGSMDYQRVILADFEGAGGQIPRTVNQHLLEEVPIVHWLHRIVGRHLEKRKQLTMKTLPSLAFLLSDVVVYVHQSPVCDFSMLETIAAIARDASEGVEHEWKPSLVILQNKNAAINSNIDGIDGTDSFLDNIHMSKELQKLYQSVKVMSLPQNTNEEIFKKSVNVLKSKIGELCRDVSHTRQATKILSVGISCLLSEKLFWTLCEDMIQCVNAKLKDSDSSRGEFSQNLPGLATERLGRIDKKPIFFDRFFTQVSESILGSNPDQEGGITKYRDFYDKLVETAIGSLTGSIAYTLAANASMYGEDDDFIEAMEPEIQNILENSRETVESYCPCRAESPPLEDGEMFRCTLTAGEHGNFHENPDARAIKTSSCFWTREEDCSKWEGEFEGRATSPTSDECIKQIQEEMALKNIREIAKAQVEVLQRFEESDLNKSTDVCTICFSGQAEPPLPCGHRMCAADLKLLTVEGNVSCPFGCQENLEDSRTSLAQSTSSKTQEDPVSIPESNSIGVRILALDGGGAKGIFQATVLDAVHKRITPFAPGIPFRELFDLIIGTSIGSAVGMAIGRMNYSPRNARNMLENLLSTVFQKSGWRRFSGTTLAVLSGNVYSNKNLQKVLADIYGETRLSGVPLKIDSQVSPSSPFSLSQSQPSETLRPRGLRPGTRRLSMSVDMLHELKEESGPTQFEPMKRRSSVVMESGQKLFQTAGRRRSSVVMDNGSKMFQHMGRRQSMVMEEEENEFTPPTKLVLPVVACCACDIDRVKTVTISGHDCSLKAREAVLASTAAPTYFPPVQLIYKGEQRNFCDGGIGANCPAGEAKKLAKEVWPDRRIDTMLSVGCGGDPDKASSDGGKPGGIAKIGAAVLGFVVRTRQHWVELEKDNDCFVRLDAPARVGIAELPLDYRDTDKIKRLAASWLDELETQQQINYTACMLSAKFFYLKCPDGEVRTWQPGQECRISICQRKARYSIQAGDLRAVARLGQHEMPCEVQCDPGRQGDFIVAFHCPRRPFAISVHLCILGESVEVSGSPLTFNVAKRDLTGKWFVTLDTTVV</sequence>
<reference evidence="7" key="1">
    <citation type="submission" date="2022-01" db="EMBL/GenBank/DDBJ databases">
        <authorList>
            <person name="Braso-Vives M."/>
        </authorList>
    </citation>
    <scope>NUCLEOTIDE SEQUENCE</scope>
</reference>
<accession>A0A8J9ZN87</accession>
<keyword evidence="8" id="KW-1185">Reference proteome</keyword>
<dbReference type="GO" id="GO:0016042">
    <property type="term" value="P:lipid catabolic process"/>
    <property type="evidence" value="ECO:0007669"/>
    <property type="project" value="UniProtKB-UniRule"/>
</dbReference>
<dbReference type="EMBL" id="OV696688">
    <property type="protein sequence ID" value="CAH1257000.1"/>
    <property type="molecule type" value="Genomic_DNA"/>
</dbReference>
<evidence type="ECO:0000256" key="3">
    <source>
        <dbReference type="ARBA" id="ARBA00023098"/>
    </source>
</evidence>
<feature type="active site" description="Proton acceptor" evidence="4">
    <location>
        <position position="910"/>
    </location>
</feature>
<name>A0A8J9ZN87_BRALA</name>
<proteinExistence type="predicted"/>
<evidence type="ECO:0000313" key="7">
    <source>
        <dbReference type="EMBL" id="CAH1257000.1"/>
    </source>
</evidence>
<dbReference type="InterPro" id="IPR002641">
    <property type="entry name" value="PNPLA_dom"/>
</dbReference>
<dbReference type="Gene3D" id="3.40.1090.10">
    <property type="entry name" value="Cytosolic phospholipase A2 catalytic domain"/>
    <property type="match status" value="1"/>
</dbReference>
<feature type="short sequence motif" description="GXGXXG" evidence="4">
    <location>
        <begin position="622"/>
        <end position="627"/>
    </location>
</feature>
<keyword evidence="3 4" id="KW-0443">Lipid metabolism</keyword>
<dbReference type="InterPro" id="IPR016035">
    <property type="entry name" value="Acyl_Trfase/lysoPLipase"/>
</dbReference>
<dbReference type="GO" id="GO:0006631">
    <property type="term" value="P:fatty acid metabolic process"/>
    <property type="evidence" value="ECO:0007669"/>
    <property type="project" value="TreeGrafter"/>
</dbReference>
<evidence type="ECO:0000256" key="5">
    <source>
        <dbReference type="SAM" id="MobiDB-lite"/>
    </source>
</evidence>
<protein>
    <submittedName>
        <fullName evidence="7">Hypp1766 protein</fullName>
    </submittedName>
</protein>
<evidence type="ECO:0000256" key="1">
    <source>
        <dbReference type="ARBA" id="ARBA00022801"/>
    </source>
</evidence>
<dbReference type="SUPFAM" id="SSF52540">
    <property type="entry name" value="P-loop containing nucleoside triphosphate hydrolases"/>
    <property type="match status" value="1"/>
</dbReference>
<dbReference type="SUPFAM" id="SSF52151">
    <property type="entry name" value="FabD/lysophospholipase-like"/>
    <property type="match status" value="2"/>
</dbReference>
<evidence type="ECO:0000313" key="8">
    <source>
        <dbReference type="Proteomes" id="UP000838412"/>
    </source>
</evidence>
<dbReference type="Gene3D" id="3.40.50.300">
    <property type="entry name" value="P-loop containing nucleotide triphosphate hydrolases"/>
    <property type="match status" value="1"/>
</dbReference>
<dbReference type="InterPro" id="IPR027417">
    <property type="entry name" value="P-loop_NTPase"/>
</dbReference>
<dbReference type="PANTHER" id="PTHR24185">
    <property type="entry name" value="CALCIUM-INDEPENDENT PHOSPHOLIPASE A2-GAMMA"/>
    <property type="match status" value="1"/>
</dbReference>
<evidence type="ECO:0000256" key="2">
    <source>
        <dbReference type="ARBA" id="ARBA00022963"/>
    </source>
</evidence>
<dbReference type="AlphaFoldDB" id="A0A8J9ZN87"/>
<feature type="active site" description="Nucleophile" evidence="4">
    <location>
        <position position="661"/>
    </location>
</feature>
<organism evidence="7 8">
    <name type="scientific">Branchiostoma lanceolatum</name>
    <name type="common">Common lancelet</name>
    <name type="synonym">Amphioxus lanceolatum</name>
    <dbReference type="NCBI Taxonomy" id="7740"/>
    <lineage>
        <taxon>Eukaryota</taxon>
        <taxon>Metazoa</taxon>
        <taxon>Chordata</taxon>
        <taxon>Cephalochordata</taxon>
        <taxon>Leptocardii</taxon>
        <taxon>Amphioxiformes</taxon>
        <taxon>Branchiostomatidae</taxon>
        <taxon>Branchiostoma</taxon>
    </lineage>
</organism>
<feature type="domain" description="PNPLA" evidence="6">
    <location>
        <begin position="618"/>
        <end position="923"/>
    </location>
</feature>
<dbReference type="OrthoDB" id="10049552at2759"/>
<feature type="short sequence motif" description="DGA/G" evidence="4">
    <location>
        <begin position="910"/>
        <end position="912"/>
    </location>
</feature>
<dbReference type="Proteomes" id="UP000838412">
    <property type="component" value="Chromosome 3"/>
</dbReference>
<keyword evidence="2 4" id="KW-0442">Lipid degradation</keyword>
<evidence type="ECO:0000259" key="6">
    <source>
        <dbReference type="PROSITE" id="PS51635"/>
    </source>
</evidence>
<feature type="compositionally biased region" description="Low complexity" evidence="5">
    <location>
        <begin position="742"/>
        <end position="758"/>
    </location>
</feature>
<dbReference type="GO" id="GO:0004620">
    <property type="term" value="F:phospholipase activity"/>
    <property type="evidence" value="ECO:0007669"/>
    <property type="project" value="TreeGrafter"/>
</dbReference>
<dbReference type="PANTHER" id="PTHR24185:SF1">
    <property type="entry name" value="CALCIUM-INDEPENDENT PHOSPHOLIPASE A2-GAMMA"/>
    <property type="match status" value="1"/>
</dbReference>
<dbReference type="PROSITE" id="PS51635">
    <property type="entry name" value="PNPLA"/>
    <property type="match status" value="1"/>
</dbReference>